<dbReference type="EMBL" id="LR797424">
    <property type="protein sequence ID" value="CAB4215411.1"/>
    <property type="molecule type" value="Genomic_DNA"/>
</dbReference>
<reference evidence="4" key="1">
    <citation type="submission" date="2020-05" db="EMBL/GenBank/DDBJ databases">
        <authorList>
            <person name="Chiriac C."/>
            <person name="Salcher M."/>
            <person name="Ghai R."/>
            <person name="Kavagutti S V."/>
        </authorList>
    </citation>
    <scope>NUCLEOTIDE SEQUENCE</scope>
</reference>
<evidence type="ECO:0000313" key="4">
    <source>
        <dbReference type="EMBL" id="CAB4215411.1"/>
    </source>
</evidence>
<dbReference type="EMBL" id="LR796978">
    <property type="protein sequence ID" value="CAB4179088.1"/>
    <property type="molecule type" value="Genomic_DNA"/>
</dbReference>
<evidence type="ECO:0000313" key="5">
    <source>
        <dbReference type="EMBL" id="CAB5230259.1"/>
    </source>
</evidence>
<sequence length="68" mass="7498">MIINFGDMTIQEAQVVLAGLKKLPMEVVEALHNRLLATANEQFIAQQPQVNPDDITIVKKAEEPALAE</sequence>
<dbReference type="EMBL" id="LR797318">
    <property type="protein sequence ID" value="CAB4202280.1"/>
    <property type="molecule type" value="Genomic_DNA"/>
</dbReference>
<dbReference type="EMBL" id="LR798406">
    <property type="protein sequence ID" value="CAB5230259.1"/>
    <property type="molecule type" value="Genomic_DNA"/>
</dbReference>
<organism evidence="4">
    <name type="scientific">uncultured Caudovirales phage</name>
    <dbReference type="NCBI Taxonomy" id="2100421"/>
    <lineage>
        <taxon>Viruses</taxon>
        <taxon>Duplodnaviria</taxon>
        <taxon>Heunggongvirae</taxon>
        <taxon>Uroviricota</taxon>
        <taxon>Caudoviricetes</taxon>
        <taxon>Peduoviridae</taxon>
        <taxon>Maltschvirus</taxon>
        <taxon>Maltschvirus maltsch</taxon>
    </lineage>
</organism>
<evidence type="ECO:0000313" key="3">
    <source>
        <dbReference type="EMBL" id="CAB4202280.1"/>
    </source>
</evidence>
<name>A0A6J5SMS6_9CAUD</name>
<protein>
    <submittedName>
        <fullName evidence="4">Uncharacterized protein</fullName>
    </submittedName>
</protein>
<evidence type="ECO:0000313" key="1">
    <source>
        <dbReference type="EMBL" id="CAB4179088.1"/>
    </source>
</evidence>
<proteinExistence type="predicted"/>
<accession>A0A6J5SMS6</accession>
<gene>
    <name evidence="1" type="ORF">UFOVP1022_37</name>
    <name evidence="2" type="ORF">UFOVP1110_4</name>
    <name evidence="3" type="ORF">UFOVP1378_6</name>
    <name evidence="4" type="ORF">UFOVP1474_23</name>
    <name evidence="5" type="ORF">UFOVP1561_47</name>
</gene>
<evidence type="ECO:0000313" key="2">
    <source>
        <dbReference type="EMBL" id="CAB4183736.1"/>
    </source>
</evidence>
<dbReference type="EMBL" id="LR797052">
    <property type="protein sequence ID" value="CAB4183736.1"/>
    <property type="molecule type" value="Genomic_DNA"/>
</dbReference>